<dbReference type="InParanoid" id="A0A4V3CSN9"/>
<organism evidence="1 2">
    <name type="scientific">Roseateles toxinivorans</name>
    <dbReference type="NCBI Taxonomy" id="270368"/>
    <lineage>
        <taxon>Bacteria</taxon>
        <taxon>Pseudomonadati</taxon>
        <taxon>Pseudomonadota</taxon>
        <taxon>Betaproteobacteria</taxon>
        <taxon>Burkholderiales</taxon>
        <taxon>Sphaerotilaceae</taxon>
        <taxon>Roseateles</taxon>
    </lineage>
</organism>
<dbReference type="Proteomes" id="UP000295361">
    <property type="component" value="Unassembled WGS sequence"/>
</dbReference>
<dbReference type="AlphaFoldDB" id="A0A4V3CSN9"/>
<gene>
    <name evidence="1" type="ORF">DES47_11378</name>
</gene>
<sequence length="153" mass="17026">MSSDLRGFTPPVVDARQMLEWRLIKLQSRRTAATRARDAEQASLQAARAELQASVAAMRPAQAAAVDPLRLEQVVRGIHAESLARQSLDRSQVQLQRARQHCQDCQLRLLGLESVQRAAQAAFIAQALQSSANRLDADVLARIAWQRIQEHAE</sequence>
<name>A0A4V3CSN9_9BURK</name>
<proteinExistence type="predicted"/>
<comment type="caution">
    <text evidence="1">The sequence shown here is derived from an EMBL/GenBank/DDBJ whole genome shotgun (WGS) entry which is preliminary data.</text>
</comment>
<reference evidence="1 2" key="1">
    <citation type="submission" date="2019-03" db="EMBL/GenBank/DDBJ databases">
        <title>Genomic Encyclopedia of Type Strains, Phase IV (KMG-IV): sequencing the most valuable type-strain genomes for metagenomic binning, comparative biology and taxonomic classification.</title>
        <authorList>
            <person name="Goeker M."/>
        </authorList>
    </citation>
    <scope>NUCLEOTIDE SEQUENCE [LARGE SCALE GENOMIC DNA]</scope>
    <source>
        <strain evidence="1 2">DSM 16998</strain>
    </source>
</reference>
<protein>
    <submittedName>
        <fullName evidence="1">Uncharacterized protein</fullName>
    </submittedName>
</protein>
<evidence type="ECO:0000313" key="1">
    <source>
        <dbReference type="EMBL" id="TDP61395.1"/>
    </source>
</evidence>
<accession>A0A4V3CSN9</accession>
<keyword evidence="2" id="KW-1185">Reference proteome</keyword>
<dbReference type="EMBL" id="SNXS01000013">
    <property type="protein sequence ID" value="TDP61395.1"/>
    <property type="molecule type" value="Genomic_DNA"/>
</dbReference>
<dbReference type="RefSeq" id="WP_133703708.1">
    <property type="nucleotide sequence ID" value="NZ_SNXS01000013.1"/>
</dbReference>
<evidence type="ECO:0000313" key="2">
    <source>
        <dbReference type="Proteomes" id="UP000295361"/>
    </source>
</evidence>